<dbReference type="PANTHER" id="PTHR31170:SF17">
    <property type="match status" value="1"/>
</dbReference>
<proteinExistence type="predicted"/>
<dbReference type="AlphaFoldDB" id="A0AAV6WJN0"/>
<dbReference type="InterPro" id="IPR004158">
    <property type="entry name" value="DUF247_pln"/>
</dbReference>
<accession>A0AAV6WJN0</accession>
<feature type="transmembrane region" description="Helical" evidence="1">
    <location>
        <begin position="694"/>
        <end position="721"/>
    </location>
</feature>
<dbReference type="Pfam" id="PF03140">
    <property type="entry name" value="DUF247"/>
    <property type="match status" value="4"/>
</dbReference>
<keyword evidence="3" id="KW-1185">Reference proteome</keyword>
<evidence type="ECO:0000313" key="2">
    <source>
        <dbReference type="EMBL" id="KAG8370299.1"/>
    </source>
</evidence>
<dbReference type="PANTHER" id="PTHR31170">
    <property type="entry name" value="BNAC04G53230D PROTEIN"/>
    <property type="match status" value="1"/>
</dbReference>
<dbReference type="EMBL" id="WHWC01000014">
    <property type="protein sequence ID" value="KAG8370299.1"/>
    <property type="molecule type" value="Genomic_DNA"/>
</dbReference>
<dbReference type="Proteomes" id="UP000826271">
    <property type="component" value="Unassembled WGS sequence"/>
</dbReference>
<evidence type="ECO:0000313" key="3">
    <source>
        <dbReference type="Proteomes" id="UP000826271"/>
    </source>
</evidence>
<keyword evidence="1" id="KW-0812">Transmembrane</keyword>
<name>A0AAV6WJN0_9LAMI</name>
<organism evidence="2 3">
    <name type="scientific">Buddleja alternifolia</name>
    <dbReference type="NCBI Taxonomy" id="168488"/>
    <lineage>
        <taxon>Eukaryota</taxon>
        <taxon>Viridiplantae</taxon>
        <taxon>Streptophyta</taxon>
        <taxon>Embryophyta</taxon>
        <taxon>Tracheophyta</taxon>
        <taxon>Spermatophyta</taxon>
        <taxon>Magnoliopsida</taxon>
        <taxon>eudicotyledons</taxon>
        <taxon>Gunneridae</taxon>
        <taxon>Pentapetalae</taxon>
        <taxon>asterids</taxon>
        <taxon>lamiids</taxon>
        <taxon>Lamiales</taxon>
        <taxon>Scrophulariaceae</taxon>
        <taxon>Buddlejeae</taxon>
        <taxon>Buddleja</taxon>
    </lineage>
</organism>
<sequence>MYDELANRITIEMDHMICGLPSKPSKPFIFKVDHYLRSYGREDIYNPQILAIGPYHHQKSSLQNMEKHKYRYLKQLLKRQSEQSVDRYIIAMTKMEKRARKCYVGPLDLNENEFVKMLVLDGCFLIELLRCHRYRSLRDEDDPLFKHDMMLIQLQHDIMLIENQLPFFVLNELFNMTKQADVSERTCTLMDIQFVNGVLRIPRLNIFDETESHFKNLIAYEQYFAGARTRYVSDYTFFMHCLINSSDDVKLLRFTFVLEGIRMGKLIGVYDYLLIDVLVFGEISFLLYFEPSLFAVCSSQWRIQMSFESEDLSSSGTLLEDLTDEAILAQKVTINIHREIELDELTPSISSRPFIFKVGGHLRGEDGVYDPRILAVGPYYHYNKPESLENMEKAKRKYVKQLLRRKNEESVHAYVRALVPMEQQARDCYAETFALEKDDFLKLLILDGFFLIELFRNYHSRNLRGDADDPIFRLETNLSLLRRDIFLVENQLLFFVLNHLFNMTKIDEEEDLIALILHFVDGMFLNLSASRASTRLSFKNIDHLCGLIHEFLCFPFQKATGNENFMDISFVDGVLIIPQLSVFDETESQLRNLATYEQYLAYGEHRYVSDYMCFMHHLMNSSNDAQLLCNRGIIKNWLGDDEDVCFMFNRIGQNILTSPNFGYSQVFCNVNDHCRRRAKKWTANLCRTYFNSPWSIISLIAAAALVLFTGTATVFTTLSYFK</sequence>
<gene>
    <name evidence="2" type="ORF">BUALT_Bualt14G0102500</name>
</gene>
<protein>
    <submittedName>
        <fullName evidence="2">Uncharacterized protein</fullName>
    </submittedName>
</protein>
<keyword evidence="1" id="KW-0472">Membrane</keyword>
<evidence type="ECO:0000256" key="1">
    <source>
        <dbReference type="SAM" id="Phobius"/>
    </source>
</evidence>
<keyword evidence="1" id="KW-1133">Transmembrane helix</keyword>
<comment type="caution">
    <text evidence="2">The sequence shown here is derived from an EMBL/GenBank/DDBJ whole genome shotgun (WGS) entry which is preliminary data.</text>
</comment>
<reference evidence="2" key="1">
    <citation type="submission" date="2019-10" db="EMBL/GenBank/DDBJ databases">
        <authorList>
            <person name="Zhang R."/>
            <person name="Pan Y."/>
            <person name="Wang J."/>
            <person name="Ma R."/>
            <person name="Yu S."/>
        </authorList>
    </citation>
    <scope>NUCLEOTIDE SEQUENCE</scope>
    <source>
        <strain evidence="2">LA-IB0</strain>
        <tissue evidence="2">Leaf</tissue>
    </source>
</reference>